<dbReference type="GO" id="GO:0046982">
    <property type="term" value="F:protein heterodimerization activity"/>
    <property type="evidence" value="ECO:0007669"/>
    <property type="project" value="InterPro"/>
</dbReference>
<dbReference type="GO" id="GO:0000124">
    <property type="term" value="C:SAGA complex"/>
    <property type="evidence" value="ECO:0007669"/>
    <property type="project" value="InterPro"/>
</dbReference>
<proteinExistence type="predicted"/>
<dbReference type="Proteomes" id="UP000639338">
    <property type="component" value="Unassembled WGS sequence"/>
</dbReference>
<dbReference type="CDD" id="cd06847">
    <property type="entry name" value="HFD_SUPT7L"/>
    <property type="match status" value="1"/>
</dbReference>
<dbReference type="EMBL" id="JACMRX010000001">
    <property type="protein sequence ID" value="KAF7996526.1"/>
    <property type="molecule type" value="Genomic_DNA"/>
</dbReference>
<dbReference type="InterPro" id="IPR031498">
    <property type="entry name" value="Bromo_TP-like"/>
</dbReference>
<evidence type="ECO:0000313" key="1">
    <source>
        <dbReference type="EMBL" id="KAF7996526.1"/>
    </source>
</evidence>
<dbReference type="Gene3D" id="1.10.20.10">
    <property type="entry name" value="Histone, subunit A"/>
    <property type="match status" value="1"/>
</dbReference>
<protein>
    <recommendedName>
        <fullName evidence="3">STAGA complex 65 subunit gamma</fullName>
    </recommendedName>
</protein>
<dbReference type="GO" id="GO:0003713">
    <property type="term" value="F:transcription coactivator activity"/>
    <property type="evidence" value="ECO:0007669"/>
    <property type="project" value="TreeGrafter"/>
</dbReference>
<reference evidence="1 2" key="1">
    <citation type="submission" date="2020-08" db="EMBL/GenBank/DDBJ databases">
        <title>Aphidius gifuensis genome sequencing and assembly.</title>
        <authorList>
            <person name="Du Z."/>
        </authorList>
    </citation>
    <scope>NUCLEOTIDE SEQUENCE [LARGE SCALE GENOMIC DNA]</scope>
    <source>
        <strain evidence="1">YNYX2018</strain>
        <tissue evidence="1">Adults</tissue>
    </source>
</reference>
<dbReference type="InterPro" id="IPR039460">
    <property type="entry name" value="SUPT7L/Spt7"/>
</dbReference>
<evidence type="ECO:0000313" key="2">
    <source>
        <dbReference type="Proteomes" id="UP000639338"/>
    </source>
</evidence>
<sequence length="301" mass="34611">MKPNGNKNSSTGVIHWGELAPRETHKQEVITPDIIDNIWRQVIDDSSTNDCDYQNEQSEFLLLPMDNPHVLNTVQLHSQLRSIDDGKIYNGISEIDEKQYKDNKLPNNPFHFLSPKTTDKIKMKKVKTIHHLRSSSSRSLLKHSVIVLSAHVGYDKSSDIAIETLTDVADYFLKRITLLLKIASEQKEHGFPDAMERVLVETGVGGVVKIHDYYRNYVLRYEEKIKKQVEKMIEQQQQLELSTSVKMELDEAVSKLQFEELDEFGNDYKDVPTLQLLDPDMSFPPSLNAGFQMLHSLEQDE</sequence>
<gene>
    <name evidence="1" type="ORF">HCN44_002158</name>
</gene>
<keyword evidence="2" id="KW-1185">Reference proteome</keyword>
<dbReference type="Pfam" id="PF17027">
    <property type="entry name" value="Bromo_TP_like"/>
    <property type="match status" value="1"/>
</dbReference>
<dbReference type="InterPro" id="IPR009072">
    <property type="entry name" value="Histone-fold"/>
</dbReference>
<dbReference type="OrthoDB" id="6021257at2759"/>
<organism evidence="1 2">
    <name type="scientific">Aphidius gifuensis</name>
    <name type="common">Parasitoid wasp</name>
    <dbReference type="NCBI Taxonomy" id="684658"/>
    <lineage>
        <taxon>Eukaryota</taxon>
        <taxon>Metazoa</taxon>
        <taxon>Ecdysozoa</taxon>
        <taxon>Arthropoda</taxon>
        <taxon>Hexapoda</taxon>
        <taxon>Insecta</taxon>
        <taxon>Pterygota</taxon>
        <taxon>Neoptera</taxon>
        <taxon>Endopterygota</taxon>
        <taxon>Hymenoptera</taxon>
        <taxon>Apocrita</taxon>
        <taxon>Ichneumonoidea</taxon>
        <taxon>Braconidae</taxon>
        <taxon>Aphidiinae</taxon>
        <taxon>Aphidius</taxon>
    </lineage>
</organism>
<dbReference type="PANTHER" id="PTHR28598">
    <property type="entry name" value="STAGA COMPLEX 65 SUBUNIT GAMMA"/>
    <property type="match status" value="1"/>
</dbReference>
<accession>A0A834Y4T5</accession>
<evidence type="ECO:0008006" key="3">
    <source>
        <dbReference type="Google" id="ProtNLM"/>
    </source>
</evidence>
<comment type="caution">
    <text evidence="1">The sequence shown here is derived from an EMBL/GenBank/DDBJ whole genome shotgun (WGS) entry which is preliminary data.</text>
</comment>
<name>A0A834Y4T5_APHGI</name>
<dbReference type="PANTHER" id="PTHR28598:SF1">
    <property type="entry name" value="STAGA COMPLEX 65 SUBUNIT GAMMA"/>
    <property type="match status" value="1"/>
</dbReference>
<dbReference type="AlphaFoldDB" id="A0A834Y4T5"/>